<dbReference type="Gene3D" id="3.80.10.10">
    <property type="entry name" value="Ribonuclease Inhibitor"/>
    <property type="match status" value="1"/>
</dbReference>
<comment type="subcellular location">
    <subcellularLocation>
        <location evidence="1">Membrane</location>
    </subcellularLocation>
</comment>
<reference evidence="8 9" key="1">
    <citation type="submission" date="2016-08" db="EMBL/GenBank/DDBJ databases">
        <title>A Parts List for Fungal Cellulosomes Revealed by Comparative Genomics.</title>
        <authorList>
            <consortium name="DOE Joint Genome Institute"/>
            <person name="Haitjema C.H."/>
            <person name="Gilmore S.P."/>
            <person name="Henske J.K."/>
            <person name="Solomon K.V."/>
            <person name="De Groot R."/>
            <person name="Kuo A."/>
            <person name="Mondo S.J."/>
            <person name="Salamov A.A."/>
            <person name="Labutti K."/>
            <person name="Zhao Z."/>
            <person name="Chiniquy J."/>
            <person name="Barry K."/>
            <person name="Brewer H.M."/>
            <person name="Purvine S.O."/>
            <person name="Wright A.T."/>
            <person name="Boxma B."/>
            <person name="Van Alen T."/>
            <person name="Hackstein J.H."/>
            <person name="Baker S.E."/>
            <person name="Grigoriev I.V."/>
            <person name="O'Malley M.A."/>
        </authorList>
    </citation>
    <scope>NUCLEOTIDE SEQUENCE [LARGE SCALE GENOMIC DNA]</scope>
    <source>
        <strain evidence="8 9">G1</strain>
    </source>
</reference>
<dbReference type="EMBL" id="MCOG01000106">
    <property type="protein sequence ID" value="ORY46706.1"/>
    <property type="molecule type" value="Genomic_DNA"/>
</dbReference>
<keyword evidence="5" id="KW-0472">Membrane</keyword>
<evidence type="ECO:0000313" key="9">
    <source>
        <dbReference type="Proteomes" id="UP000193920"/>
    </source>
</evidence>
<dbReference type="InterPro" id="IPR046956">
    <property type="entry name" value="RLP23-like"/>
</dbReference>
<dbReference type="InterPro" id="IPR032675">
    <property type="entry name" value="LRR_dom_sf"/>
</dbReference>
<feature type="chain" id="PRO_5012824564" evidence="7">
    <location>
        <begin position="21"/>
        <end position="392"/>
    </location>
</feature>
<evidence type="ECO:0000256" key="3">
    <source>
        <dbReference type="ARBA" id="ARBA00022729"/>
    </source>
</evidence>
<keyword evidence="4" id="KW-1133">Transmembrane helix</keyword>
<dbReference type="AlphaFoldDB" id="A0A1Y2CIE4"/>
<sequence>MLKKIFKIIIFSLIVTIVLGTDACNDIDEYLKGKNIQPLPTCFSGLNGELISLDLTNNDSFNEEDYKNIFSYDTMNTLGTLNYKYITKNDPSDEKAMNNVCPSEINQLKNLKLLNLKYNNGNKAVKITKPLDLPSTIKELNFENIAIDLSNLPTLTELETLSFTNSKSEDSKSSSIGTPKSFPFSNTLKELRIQSSNVNILEIASLTNLETLEINCSGDILSDKNIDLLKNLTNLTYLSISCTEQEKSIKPKEIPEFIYSLENIEKIKFIGQGIKSIPEKLCTLIYLEKISLSSNKLEGTIPECLNNHYGLVEVDFSDNPNLKGNALTNISIKRCNYYDTKVVLDEEMTCKSWNNVYDTSSPSSSSSSYTYLNFRRYSFIVVIVIIIIITCG</sequence>
<keyword evidence="6" id="KW-0325">Glycoprotein</keyword>
<dbReference type="PANTHER" id="PTHR48063:SF98">
    <property type="entry name" value="LRR RECEPTOR-LIKE SERINE_THREONINE-PROTEIN KINASE FLS2"/>
    <property type="match status" value="1"/>
</dbReference>
<gene>
    <name evidence="8" type="ORF">LY90DRAFT_671262</name>
</gene>
<keyword evidence="3 7" id="KW-0732">Signal</keyword>
<dbReference type="OrthoDB" id="1081807at2759"/>
<dbReference type="SUPFAM" id="SSF52047">
    <property type="entry name" value="RNI-like"/>
    <property type="match status" value="1"/>
</dbReference>
<name>A0A1Y2CIE4_9FUNG</name>
<dbReference type="Proteomes" id="UP000193920">
    <property type="component" value="Unassembled WGS sequence"/>
</dbReference>
<evidence type="ECO:0000256" key="5">
    <source>
        <dbReference type="ARBA" id="ARBA00023136"/>
    </source>
</evidence>
<feature type="signal peptide" evidence="7">
    <location>
        <begin position="1"/>
        <end position="20"/>
    </location>
</feature>
<evidence type="ECO:0000256" key="6">
    <source>
        <dbReference type="ARBA" id="ARBA00023180"/>
    </source>
</evidence>
<evidence type="ECO:0000256" key="1">
    <source>
        <dbReference type="ARBA" id="ARBA00004370"/>
    </source>
</evidence>
<comment type="caution">
    <text evidence="8">The sequence shown here is derived from an EMBL/GenBank/DDBJ whole genome shotgun (WGS) entry which is preliminary data.</text>
</comment>
<keyword evidence="2" id="KW-0812">Transmembrane</keyword>
<dbReference type="PANTHER" id="PTHR48063">
    <property type="entry name" value="LRR RECEPTOR-LIKE KINASE"/>
    <property type="match status" value="1"/>
</dbReference>
<accession>A0A1Y2CIE4</accession>
<evidence type="ECO:0000256" key="7">
    <source>
        <dbReference type="SAM" id="SignalP"/>
    </source>
</evidence>
<dbReference type="GO" id="GO:0016020">
    <property type="term" value="C:membrane"/>
    <property type="evidence" value="ECO:0007669"/>
    <property type="project" value="UniProtKB-SubCell"/>
</dbReference>
<proteinExistence type="predicted"/>
<evidence type="ECO:0000256" key="4">
    <source>
        <dbReference type="ARBA" id="ARBA00022989"/>
    </source>
</evidence>
<evidence type="ECO:0000256" key="2">
    <source>
        <dbReference type="ARBA" id="ARBA00022692"/>
    </source>
</evidence>
<organism evidence="8 9">
    <name type="scientific">Neocallimastix californiae</name>
    <dbReference type="NCBI Taxonomy" id="1754190"/>
    <lineage>
        <taxon>Eukaryota</taxon>
        <taxon>Fungi</taxon>
        <taxon>Fungi incertae sedis</taxon>
        <taxon>Chytridiomycota</taxon>
        <taxon>Chytridiomycota incertae sedis</taxon>
        <taxon>Neocallimastigomycetes</taxon>
        <taxon>Neocallimastigales</taxon>
        <taxon>Neocallimastigaceae</taxon>
        <taxon>Neocallimastix</taxon>
    </lineage>
</organism>
<evidence type="ECO:0000313" key="8">
    <source>
        <dbReference type="EMBL" id="ORY46706.1"/>
    </source>
</evidence>
<keyword evidence="9" id="KW-1185">Reference proteome</keyword>
<protein>
    <submittedName>
        <fullName evidence="8">RNI-like protein</fullName>
    </submittedName>
</protein>